<evidence type="ECO:0000313" key="2">
    <source>
        <dbReference type="Proteomes" id="UP000288716"/>
    </source>
</evidence>
<proteinExistence type="predicted"/>
<dbReference type="STRING" id="299467.A0A443S8Y3"/>
<dbReference type="VEuPathDB" id="VectorBase:LDEU008106"/>
<dbReference type="PANTHER" id="PTHR11005">
    <property type="entry name" value="LYSOSOMAL ACID LIPASE-RELATED"/>
    <property type="match status" value="1"/>
</dbReference>
<dbReference type="EMBL" id="NCKV01005644">
    <property type="protein sequence ID" value="RWS23934.1"/>
    <property type="molecule type" value="Genomic_DNA"/>
</dbReference>
<evidence type="ECO:0008006" key="3">
    <source>
        <dbReference type="Google" id="ProtNLM"/>
    </source>
</evidence>
<name>A0A443S8Y3_9ACAR</name>
<protein>
    <recommendedName>
        <fullName evidence="3">Gastric triacylglycerol lipase-like protein</fullName>
    </recommendedName>
</protein>
<evidence type="ECO:0000313" key="1">
    <source>
        <dbReference type="EMBL" id="RWS23934.1"/>
    </source>
</evidence>
<comment type="caution">
    <text evidence="1">The sequence shown here is derived from an EMBL/GenBank/DDBJ whole genome shotgun (WGS) entry which is preliminary data.</text>
</comment>
<gene>
    <name evidence="1" type="ORF">B4U80_06033</name>
</gene>
<dbReference type="AlphaFoldDB" id="A0A443S8Y3"/>
<dbReference type="Gene3D" id="3.40.50.1820">
    <property type="entry name" value="alpha/beta hydrolase"/>
    <property type="match status" value="1"/>
</dbReference>
<dbReference type="OrthoDB" id="6497528at2759"/>
<dbReference type="InterPro" id="IPR029058">
    <property type="entry name" value="AB_hydrolase_fold"/>
</dbReference>
<dbReference type="Proteomes" id="UP000288716">
    <property type="component" value="Unassembled WGS sequence"/>
</dbReference>
<accession>A0A443S8Y3</accession>
<sequence>MLIKTKMSYIGHSQGTTTLFGLLADNVKYNDKIDLFVAVTPVVKVEYSLALSVRMCMRVTNILHFMGGHFPFGYKFGRNVDKFLTRVVPVAKFYEAVIGGSVMGPFLHLNQSRLHVYIAHFGGASVWNGVRYLQDPKSFRHFDHGTEENIERYGTETPPEYDITKITTKVALISGTHDFLASVFDVDYVRKNLRNVVLDYVAYKQNHIDILIGLNVTPIVKMILELLENT</sequence>
<reference evidence="1 2" key="1">
    <citation type="journal article" date="2018" name="Gigascience">
        <title>Genomes of trombidid mites reveal novel predicted allergens and laterally-transferred genes associated with secondary metabolism.</title>
        <authorList>
            <person name="Dong X."/>
            <person name="Chaisiri K."/>
            <person name="Xia D."/>
            <person name="Armstrong S.D."/>
            <person name="Fang Y."/>
            <person name="Donnelly M.J."/>
            <person name="Kadowaki T."/>
            <person name="McGarry J.W."/>
            <person name="Darby A.C."/>
            <person name="Makepeace B.L."/>
        </authorList>
    </citation>
    <scope>NUCLEOTIDE SEQUENCE [LARGE SCALE GENOMIC DNA]</scope>
    <source>
        <strain evidence="1">UoL-UT</strain>
    </source>
</reference>
<dbReference type="SUPFAM" id="SSF53474">
    <property type="entry name" value="alpha/beta-Hydrolases"/>
    <property type="match status" value="1"/>
</dbReference>
<keyword evidence="2" id="KW-1185">Reference proteome</keyword>
<organism evidence="1 2">
    <name type="scientific">Leptotrombidium deliense</name>
    <dbReference type="NCBI Taxonomy" id="299467"/>
    <lineage>
        <taxon>Eukaryota</taxon>
        <taxon>Metazoa</taxon>
        <taxon>Ecdysozoa</taxon>
        <taxon>Arthropoda</taxon>
        <taxon>Chelicerata</taxon>
        <taxon>Arachnida</taxon>
        <taxon>Acari</taxon>
        <taxon>Acariformes</taxon>
        <taxon>Trombidiformes</taxon>
        <taxon>Prostigmata</taxon>
        <taxon>Anystina</taxon>
        <taxon>Parasitengona</taxon>
        <taxon>Trombiculoidea</taxon>
        <taxon>Trombiculidae</taxon>
        <taxon>Leptotrombidium</taxon>
    </lineage>
</organism>